<comment type="caution">
    <text evidence="1">The sequence shown here is derived from an EMBL/GenBank/DDBJ whole genome shotgun (WGS) entry which is preliminary data.</text>
</comment>
<reference evidence="1 2" key="1">
    <citation type="submission" date="2019-03" db="EMBL/GenBank/DDBJ databases">
        <title>Draft genome sequence of Xylaria hypoxylon DSM 108379, a ubiquitous saprotrophic-parasitic fungi on hardwood.</title>
        <authorList>
            <person name="Buettner E."/>
            <person name="Leonhardt S."/>
            <person name="Gebauer A.M."/>
            <person name="Liers C."/>
            <person name="Hofrichter M."/>
            <person name="Kellner H."/>
        </authorList>
    </citation>
    <scope>NUCLEOTIDE SEQUENCE [LARGE SCALE GENOMIC DNA]</scope>
    <source>
        <strain evidence="1 2">DSM 108379</strain>
    </source>
</reference>
<gene>
    <name evidence="1" type="ORF">E0Z10_g1291</name>
</gene>
<dbReference type="EMBL" id="SKBN01000013">
    <property type="protein sequence ID" value="TGJ87515.1"/>
    <property type="molecule type" value="Genomic_DNA"/>
</dbReference>
<keyword evidence="2" id="KW-1185">Reference proteome</keyword>
<dbReference type="STRING" id="37992.A0A4Z0Z7P1"/>
<accession>A0A4Z0Z7P1</accession>
<organism evidence="1 2">
    <name type="scientific">Xylaria hypoxylon</name>
    <dbReference type="NCBI Taxonomy" id="37992"/>
    <lineage>
        <taxon>Eukaryota</taxon>
        <taxon>Fungi</taxon>
        <taxon>Dikarya</taxon>
        <taxon>Ascomycota</taxon>
        <taxon>Pezizomycotina</taxon>
        <taxon>Sordariomycetes</taxon>
        <taxon>Xylariomycetidae</taxon>
        <taxon>Xylariales</taxon>
        <taxon>Xylariaceae</taxon>
        <taxon>Xylaria</taxon>
    </lineage>
</organism>
<dbReference type="Proteomes" id="UP000297716">
    <property type="component" value="Unassembled WGS sequence"/>
</dbReference>
<proteinExistence type="predicted"/>
<dbReference type="AlphaFoldDB" id="A0A4Z0Z7P1"/>
<protein>
    <submittedName>
        <fullName evidence="1">Uncharacterized protein</fullName>
    </submittedName>
</protein>
<evidence type="ECO:0000313" key="1">
    <source>
        <dbReference type="EMBL" id="TGJ87515.1"/>
    </source>
</evidence>
<name>A0A4Z0Z7P1_9PEZI</name>
<evidence type="ECO:0000313" key="2">
    <source>
        <dbReference type="Proteomes" id="UP000297716"/>
    </source>
</evidence>
<dbReference type="OrthoDB" id="414322at2759"/>
<sequence>MSAQDGAATPPTDLVTLIITTSPTPSAPSTDLISNILSSFKLHCPALLSCRIIVVFDTYDRIGECMRLKKGQITAEGARAVELYKLNIKDLILKEWYPEEKGASRVLVHGQALAEFGSPCLVENHVALSTSQTDDGRVAFIEPAARLGFGLAVRSALRMAETPYVWVQQHDWPLVRDIPLGSLLEVMQASEGDSAVPVKYICLPAIRMLSYATSAHVEQFPTLRTLTAELKRDFKTSRPEVVVPLTPLFFWHDKPHIASTAHYLARVFPTRLAIARGDFIEDSIGQRARTQMKDGNWVKWACWLYCPGDGREVCLQHRHGRKWRGVEAEMQEKAMFLEMRSKQSSPLPAP</sequence>